<keyword evidence="6" id="KW-0521">NADP</keyword>
<accession>A0A9W6CNL2</accession>
<evidence type="ECO:0000256" key="3">
    <source>
        <dbReference type="ARBA" id="ARBA00012929"/>
    </source>
</evidence>
<keyword evidence="12" id="KW-1185">Reference proteome</keyword>
<dbReference type="PANTHER" id="PTHR10491">
    <property type="entry name" value="DTDP-4-DEHYDRORHAMNOSE REDUCTASE"/>
    <property type="match status" value="1"/>
</dbReference>
<gene>
    <name evidence="10" type="ORF">GGQ86_000193</name>
    <name evidence="9" type="ORF">XFLAVUS301_21360</name>
</gene>
<evidence type="ECO:0000256" key="6">
    <source>
        <dbReference type="RuleBase" id="RU364082"/>
    </source>
</evidence>
<dbReference type="PANTHER" id="PTHR10491:SF4">
    <property type="entry name" value="METHIONINE ADENOSYLTRANSFERASE 2 SUBUNIT BETA"/>
    <property type="match status" value="1"/>
</dbReference>
<feature type="region of interest" description="Disordered" evidence="7">
    <location>
        <begin position="235"/>
        <end position="260"/>
    </location>
</feature>
<reference evidence="10 12" key="2">
    <citation type="submission" date="2023-07" db="EMBL/GenBank/DDBJ databases">
        <title>Genomic Encyclopedia of Type Strains, Phase IV (KMG-IV): sequencing the most valuable type-strain genomes for metagenomic binning, comparative biology and taxonomic classification.</title>
        <authorList>
            <person name="Goeker M."/>
        </authorList>
    </citation>
    <scope>NUCLEOTIDE SEQUENCE [LARGE SCALE GENOMIC DNA]</scope>
    <source>
        <strain evidence="10 12">DSM 338</strain>
    </source>
</reference>
<comment type="caution">
    <text evidence="9">The sequence shown here is derived from an EMBL/GenBank/DDBJ whole genome shotgun (WGS) entry which is preliminary data.</text>
</comment>
<evidence type="ECO:0000256" key="1">
    <source>
        <dbReference type="ARBA" id="ARBA00004781"/>
    </source>
</evidence>
<dbReference type="InterPro" id="IPR005913">
    <property type="entry name" value="dTDP_dehydrorham_reduct"/>
</dbReference>
<evidence type="ECO:0000313" key="10">
    <source>
        <dbReference type="EMBL" id="MDR6331746.1"/>
    </source>
</evidence>
<comment type="catalytic activity">
    <reaction evidence="5 6">
        <text>dTDP-beta-L-rhamnose + NADP(+) = dTDP-4-dehydro-beta-L-rhamnose + NADPH + H(+)</text>
        <dbReference type="Rhea" id="RHEA:21796"/>
        <dbReference type="ChEBI" id="CHEBI:15378"/>
        <dbReference type="ChEBI" id="CHEBI:57510"/>
        <dbReference type="ChEBI" id="CHEBI:57783"/>
        <dbReference type="ChEBI" id="CHEBI:58349"/>
        <dbReference type="ChEBI" id="CHEBI:62830"/>
        <dbReference type="EC" id="1.1.1.133"/>
    </reaction>
</comment>
<dbReference type="NCBIfam" id="TIGR01214">
    <property type="entry name" value="rmlD"/>
    <property type="match status" value="1"/>
</dbReference>
<dbReference type="Gene3D" id="3.40.50.720">
    <property type="entry name" value="NAD(P)-binding Rossmann-like Domain"/>
    <property type="match status" value="1"/>
</dbReference>
<comment type="pathway">
    <text evidence="1 6">Carbohydrate biosynthesis; dTDP-L-rhamnose biosynthesis.</text>
</comment>
<evidence type="ECO:0000256" key="2">
    <source>
        <dbReference type="ARBA" id="ARBA00010944"/>
    </source>
</evidence>
<feature type="domain" description="RmlD-like substrate binding" evidence="8">
    <location>
        <begin position="3"/>
        <end position="289"/>
    </location>
</feature>
<dbReference type="GO" id="GO:0008831">
    <property type="term" value="F:dTDP-4-dehydrorhamnose reductase activity"/>
    <property type="evidence" value="ECO:0007669"/>
    <property type="project" value="UniProtKB-EC"/>
</dbReference>
<dbReference type="EC" id="1.1.1.133" evidence="3 6"/>
<dbReference type="Gene3D" id="3.90.25.10">
    <property type="entry name" value="UDP-galactose 4-epimerase, domain 1"/>
    <property type="match status" value="1"/>
</dbReference>
<evidence type="ECO:0000259" key="8">
    <source>
        <dbReference type="Pfam" id="PF04321"/>
    </source>
</evidence>
<dbReference type="SUPFAM" id="SSF51735">
    <property type="entry name" value="NAD(P)-binding Rossmann-fold domains"/>
    <property type="match status" value="1"/>
</dbReference>
<dbReference type="InterPro" id="IPR036291">
    <property type="entry name" value="NAD(P)-bd_dom_sf"/>
</dbReference>
<keyword evidence="6 10" id="KW-0560">Oxidoreductase</keyword>
<comment type="function">
    <text evidence="6">Catalyzes the reduction of dTDP-6-deoxy-L-lyxo-4-hexulose to yield dTDP-L-rhamnose.</text>
</comment>
<dbReference type="Pfam" id="PF04321">
    <property type="entry name" value="RmlD_sub_bind"/>
    <property type="match status" value="1"/>
</dbReference>
<proteinExistence type="inferred from homology"/>
<protein>
    <recommendedName>
        <fullName evidence="4 6">dTDP-4-dehydrorhamnose reductase</fullName>
        <ecNumber evidence="3 6">1.1.1.133</ecNumber>
    </recommendedName>
</protein>
<sequence length="325" mass="34424">MTRILLFGAGGQLGRETAALAGERGIDLVALGHADLDISDPVAVARALEAARPDALINAAAYTAVDKAESEPDLAARINAFAPGLIAERCARYRTPFIHVSTDYVFDGTKRGAYVEADPVAPLGVYGRTKAAGEAAVRAAHERHVIVRTSWVYGAHGNNFLKTMLRLAGERDQLRVVADQRGCPTATRDLAEAVLAAALAAAKGDARWGTYHFAGRGVTTWHGFASAIVEAAEPHTGRKPEVTPITTADYPTPASRPKNSELASDLFERTFGVRAAPWEQRAREVVDALLAKTSLAKPPQPEAPEPEKAPAPASAIPAPQSEEAS</sequence>
<evidence type="ECO:0000313" key="12">
    <source>
        <dbReference type="Proteomes" id="UP001245370"/>
    </source>
</evidence>
<dbReference type="InterPro" id="IPR029903">
    <property type="entry name" value="RmlD-like-bd"/>
</dbReference>
<feature type="region of interest" description="Disordered" evidence="7">
    <location>
        <begin position="293"/>
        <end position="325"/>
    </location>
</feature>
<dbReference type="FunFam" id="3.40.50.720:FF:000159">
    <property type="entry name" value="dTDP-4-dehydrorhamnose reductase"/>
    <property type="match status" value="1"/>
</dbReference>
<comment type="cofactor">
    <cofactor evidence="6">
        <name>Mg(2+)</name>
        <dbReference type="ChEBI" id="CHEBI:18420"/>
    </cofactor>
    <text evidence="6">Binds 1 Mg(2+) ion per monomer.</text>
</comment>
<dbReference type="EMBL" id="JAVDPY010000001">
    <property type="protein sequence ID" value="MDR6331746.1"/>
    <property type="molecule type" value="Genomic_DNA"/>
</dbReference>
<dbReference type="RefSeq" id="WP_281807444.1">
    <property type="nucleotide sequence ID" value="NZ_BSDO01000002.1"/>
</dbReference>
<feature type="compositionally biased region" description="Low complexity" evidence="7">
    <location>
        <begin position="310"/>
        <end position="325"/>
    </location>
</feature>
<reference evidence="9" key="1">
    <citation type="submission" date="2022-12" db="EMBL/GenBank/DDBJ databases">
        <title>Reference genome sequencing for broad-spectrum identification of bacterial and archaeal isolates by mass spectrometry.</title>
        <authorList>
            <person name="Sekiguchi Y."/>
            <person name="Tourlousse D.M."/>
        </authorList>
    </citation>
    <scope>NUCLEOTIDE SEQUENCE</scope>
    <source>
        <strain evidence="9">301</strain>
    </source>
</reference>
<comment type="similarity">
    <text evidence="2 6">Belongs to the dTDP-4-dehydrorhamnose reductase family.</text>
</comment>
<evidence type="ECO:0000313" key="11">
    <source>
        <dbReference type="Proteomes" id="UP001144397"/>
    </source>
</evidence>
<dbReference type="CDD" id="cd05254">
    <property type="entry name" value="dTDP_HR_like_SDR_e"/>
    <property type="match status" value="1"/>
</dbReference>
<dbReference type="GeneID" id="95762924"/>
<evidence type="ECO:0000256" key="4">
    <source>
        <dbReference type="ARBA" id="ARBA00017099"/>
    </source>
</evidence>
<evidence type="ECO:0000256" key="7">
    <source>
        <dbReference type="SAM" id="MobiDB-lite"/>
    </source>
</evidence>
<dbReference type="AlphaFoldDB" id="A0A9W6CNL2"/>
<evidence type="ECO:0000313" key="9">
    <source>
        <dbReference type="EMBL" id="GLI22462.1"/>
    </source>
</evidence>
<dbReference type="Proteomes" id="UP001144397">
    <property type="component" value="Unassembled WGS sequence"/>
</dbReference>
<dbReference type="Proteomes" id="UP001245370">
    <property type="component" value="Unassembled WGS sequence"/>
</dbReference>
<organism evidence="9 11">
    <name type="scientific">Xanthobacter flavus</name>
    <dbReference type="NCBI Taxonomy" id="281"/>
    <lineage>
        <taxon>Bacteria</taxon>
        <taxon>Pseudomonadati</taxon>
        <taxon>Pseudomonadota</taxon>
        <taxon>Alphaproteobacteria</taxon>
        <taxon>Hyphomicrobiales</taxon>
        <taxon>Xanthobacteraceae</taxon>
        <taxon>Xanthobacter</taxon>
    </lineage>
</organism>
<evidence type="ECO:0000256" key="5">
    <source>
        <dbReference type="ARBA" id="ARBA00048200"/>
    </source>
</evidence>
<name>A0A9W6CNL2_XANFL</name>
<dbReference type="EMBL" id="BSDO01000002">
    <property type="protein sequence ID" value="GLI22462.1"/>
    <property type="molecule type" value="Genomic_DNA"/>
</dbReference>